<dbReference type="InterPro" id="IPR036047">
    <property type="entry name" value="F-box-like_dom_sf"/>
</dbReference>
<dbReference type="Pfam" id="PF00646">
    <property type="entry name" value="F-box"/>
    <property type="match status" value="2"/>
</dbReference>
<dbReference type="CDD" id="cd22160">
    <property type="entry name" value="F-box_AtFBL13-like"/>
    <property type="match status" value="1"/>
</dbReference>
<dbReference type="InterPro" id="IPR053781">
    <property type="entry name" value="F-box_AtFBL13-like"/>
</dbReference>
<dbReference type="InterPro" id="IPR001810">
    <property type="entry name" value="F-box_dom"/>
</dbReference>
<proteinExistence type="predicted"/>
<feature type="domain" description="F-box" evidence="1">
    <location>
        <begin position="1021"/>
        <end position="1051"/>
    </location>
</feature>
<dbReference type="PANTHER" id="PTHR34223:SF59">
    <property type="entry name" value="F-BOX DOMAIN-CONTAINING PROTEIN"/>
    <property type="match status" value="1"/>
</dbReference>
<dbReference type="PANTHER" id="PTHR34223">
    <property type="entry name" value="OS11G0201299 PROTEIN"/>
    <property type="match status" value="1"/>
</dbReference>
<feature type="domain" description="F-box" evidence="1">
    <location>
        <begin position="43"/>
        <end position="77"/>
    </location>
</feature>
<evidence type="ECO:0000313" key="2">
    <source>
        <dbReference type="EnsemblPlants" id="EMT31534"/>
    </source>
</evidence>
<dbReference type="EnsemblPlants" id="EMT31534">
    <property type="protein sequence ID" value="EMT31534"/>
    <property type="gene ID" value="F775_00258"/>
</dbReference>
<dbReference type="SUPFAM" id="SSF81383">
    <property type="entry name" value="F-box domain"/>
    <property type="match status" value="2"/>
</dbReference>
<evidence type="ECO:0000259" key="1">
    <source>
        <dbReference type="Pfam" id="PF00646"/>
    </source>
</evidence>
<accession>M8CAY9</accession>
<organism evidence="2">
    <name type="scientific">Aegilops tauschii</name>
    <name type="common">Tausch's goatgrass</name>
    <name type="synonym">Aegilops squarrosa</name>
    <dbReference type="NCBI Taxonomy" id="37682"/>
    <lineage>
        <taxon>Eukaryota</taxon>
        <taxon>Viridiplantae</taxon>
        <taxon>Streptophyta</taxon>
        <taxon>Embryophyta</taxon>
        <taxon>Tracheophyta</taxon>
        <taxon>Spermatophyta</taxon>
        <taxon>Magnoliopsida</taxon>
        <taxon>Liliopsida</taxon>
        <taxon>Poales</taxon>
        <taxon>Poaceae</taxon>
        <taxon>BOP clade</taxon>
        <taxon>Pooideae</taxon>
        <taxon>Triticodae</taxon>
        <taxon>Triticeae</taxon>
        <taxon>Triticinae</taxon>
        <taxon>Aegilops</taxon>
    </lineage>
</organism>
<protein>
    <recommendedName>
        <fullName evidence="1">F-box domain-containing protein</fullName>
    </recommendedName>
</protein>
<reference evidence="2" key="1">
    <citation type="submission" date="2015-06" db="UniProtKB">
        <authorList>
            <consortium name="EnsemblPlants"/>
        </authorList>
    </citation>
    <scope>IDENTIFICATION</scope>
</reference>
<name>M8CAY9_AEGTA</name>
<dbReference type="InterPro" id="IPR053197">
    <property type="entry name" value="F-box_SCFL_complex_component"/>
</dbReference>
<sequence length="1467" mass="165624">MAADCHPLLIFLLVFPRSRSTRHLFDGMRKKKPAASSKNRFGDLPDDLLRHVLSFLPAGDALQTCVLDTRWRDHWRRTTNLLLVIDHLSFPSLERFKQIVKLFIHLRGNSPLGKFKINTCLHVDEEHKYTNTRLLIEYALKCQVKELLVGIDVDDDDGDFDDDNNPLKLDVSLISQHLKTLHLKLVNLKRFALDLSSCPALEDLEMQHCDIDARRISSKSLQRLCITDICSFPADFRVRIFAPGLISLHLYGFRGLTPSFEYIPLLETAYVWVDYGCNDSCRSNQQGCELEKCGCHAYPIDEGVLLHGLSDVANLELLADNSTVSWDSHEIEVSIYRWDLKCCPIFDKLKPQLLNEWFTTSGLACILRHSPILEMLTLQLNKTKVVNIECKKVDERIRKILKTLSACVILHEQISITEQCPYSCPDGIFSLAGGGDERVLVLRSLLGPCFVLLQNQTHAPVSTLDGARYAVMVVLRLTVLLEDVVLEFGCEFYCCLPRECQGGGSMSVGMAFYLAMRTRVARQRKLAGVLVSSEHQWRQWKQHGEAATRRDLEAVGATFGGVLDTLQTCVLDTRWRDIWRRSTNLLLVLDESSFPSHERFKQLVKLFINLRGNSPLDKCEISACPEDETDCTYTNTKMLIEYSLACQLKELLVRKTIDLVLVNLEHSALDFSGCLVLEVLKMQGCRIRADMMSSNSLKHLWITDLCSFPTEFHVRICAPGLISLQLDGFLGLSPFLENMPLLITAYIELGSLCSDVLYCYNHLDDCDISFCLCHAYPVGEGVLLNGLSNAANLELIAHPRTFTYDWDLKCCPIFGKLKALLLNDWFWAIDQLVCILQPSPILEMLTLHLENTEGLVSATGDQEAIGQSFVCAHLKVVNIESRKVDEGIRKLWKILTRLSIKVPDVGAPHCLAHAPPNDGLTMAVDNLKISPAYTRPPIGVLRRYGNLGALGAAAAMSTTDGPLDVLYFTSPEDGHVKKFASTSSVGGDLGGYSSSMLTHRLFNGMPKKKAAASGTNRCFGDDILRHVLSYLPLDDALQTCVLNTRWRDHWRHTTDLSLIFDDLSFERFKQLVKLFIQLRGDSPLDKFVILAYPESDECTYTNTMLLIEYALKCQANELMVFSHHSYDTFVLGVPLISQHLNTIHLRLVYLESSSPDFSHCPVLEYLRIELCRINARRISSKSLKRMCITDQCSFPEDFHVRIFAPGLVSLQLDDFRGLTPSLEYMPFLVTAYVGLGILCPELKDRSSHAYPVAEGVILHGLSNAVNLELIADYRTEKFIYSLDLKCCPIFDKLKNLLLNEWFTAIDLVCILQHSSILEMLTLQLENTKKLISAMGAQETIEQSFVCAYLKVVNIECRKVDDGIHKIVNILTTCGVLRQQISIKNPHANSNCFSFQKHEQPRWRTPLAPEIDIVSSLNLSYVIDGQNITMFPLSVMEIWLMSLGLEMDIRFTWWSVTEGGRLVLLQAV</sequence>